<protein>
    <submittedName>
        <fullName evidence="3">Uncharacterized protein</fullName>
    </submittedName>
</protein>
<gene>
    <name evidence="3" type="ORF">XsacCFBP4641_05715</name>
</gene>
<organism evidence="3 4">
    <name type="scientific">Xanthomonas sacchari</name>
    <dbReference type="NCBI Taxonomy" id="56458"/>
    <lineage>
        <taxon>Bacteria</taxon>
        <taxon>Pseudomonadati</taxon>
        <taxon>Pseudomonadota</taxon>
        <taxon>Gammaproteobacteria</taxon>
        <taxon>Lysobacterales</taxon>
        <taxon>Lysobacteraceae</taxon>
        <taxon>Xanthomonas</taxon>
    </lineage>
</organism>
<proteinExistence type="predicted"/>
<evidence type="ECO:0000256" key="2">
    <source>
        <dbReference type="SAM" id="SignalP"/>
    </source>
</evidence>
<evidence type="ECO:0000256" key="1">
    <source>
        <dbReference type="SAM" id="MobiDB-lite"/>
    </source>
</evidence>
<dbReference type="EMBL" id="MDEK01000004">
    <property type="protein sequence ID" value="PPU83867.1"/>
    <property type="molecule type" value="Genomic_DNA"/>
</dbReference>
<dbReference type="AlphaFoldDB" id="A0A2P5Z6K1"/>
<feature type="region of interest" description="Disordered" evidence="1">
    <location>
        <begin position="42"/>
        <end position="64"/>
    </location>
</feature>
<dbReference type="GeneID" id="93877187"/>
<feature type="compositionally biased region" description="Basic and acidic residues" evidence="1">
    <location>
        <begin position="49"/>
        <end position="58"/>
    </location>
</feature>
<dbReference type="RefSeq" id="WP_010342734.1">
    <property type="nucleotide sequence ID" value="NZ_CP132343.1"/>
</dbReference>
<reference evidence="3 4" key="1">
    <citation type="submission" date="2016-08" db="EMBL/GenBank/DDBJ databases">
        <authorList>
            <person name="Seilhamer J.J."/>
        </authorList>
    </citation>
    <scope>NUCLEOTIDE SEQUENCE [LARGE SCALE GENOMIC DNA]</scope>
    <source>
        <strain evidence="3 4">CFBP4641</strain>
    </source>
</reference>
<name>A0A2P5Z6K1_9XANT</name>
<feature type="chain" id="PRO_5015197086" evidence="2">
    <location>
        <begin position="31"/>
        <end position="112"/>
    </location>
</feature>
<comment type="caution">
    <text evidence="3">The sequence shown here is derived from an EMBL/GenBank/DDBJ whole genome shotgun (WGS) entry which is preliminary data.</text>
</comment>
<keyword evidence="2" id="KW-0732">Signal</keyword>
<evidence type="ECO:0000313" key="4">
    <source>
        <dbReference type="Proteomes" id="UP000247346"/>
    </source>
</evidence>
<sequence length="112" mass="11686">MRRLFRPLRTSLLMLLLAAFVVVPVADALACALEPESADAVHAPAAAHADGEDSDGKHAGACSHNHCHHSNLSLPASALAVFGAPRPARWMQAVDASPAGIVQDGLKRPPRA</sequence>
<accession>A0A2P5Z6K1</accession>
<dbReference type="Proteomes" id="UP000247346">
    <property type="component" value="Unassembled WGS sequence"/>
</dbReference>
<dbReference type="OrthoDB" id="6048400at2"/>
<dbReference type="STRING" id="56458.SB85_12315"/>
<feature type="signal peptide" evidence="2">
    <location>
        <begin position="1"/>
        <end position="30"/>
    </location>
</feature>
<evidence type="ECO:0000313" key="3">
    <source>
        <dbReference type="EMBL" id="PPU83867.1"/>
    </source>
</evidence>